<dbReference type="EMBL" id="WSRR01000018">
    <property type="protein sequence ID" value="MVX61343.1"/>
    <property type="molecule type" value="Genomic_DNA"/>
</dbReference>
<dbReference type="Pfam" id="PF02613">
    <property type="entry name" value="Nitrate_red_del"/>
    <property type="match status" value="1"/>
</dbReference>
<dbReference type="SUPFAM" id="SSF89155">
    <property type="entry name" value="TorD-like"/>
    <property type="match status" value="1"/>
</dbReference>
<name>A0A6N8JN15_9ACTN</name>
<dbReference type="InterPro" id="IPR020945">
    <property type="entry name" value="DMSO/NO3_reduct_chaperone"/>
</dbReference>
<evidence type="ECO:0000256" key="1">
    <source>
        <dbReference type="ARBA" id="ARBA00023186"/>
    </source>
</evidence>
<dbReference type="Gene3D" id="1.10.3480.10">
    <property type="entry name" value="TorD-like"/>
    <property type="match status" value="1"/>
</dbReference>
<dbReference type="InterPro" id="IPR050289">
    <property type="entry name" value="TorD/DmsD_chaperones"/>
</dbReference>
<dbReference type="InterPro" id="IPR036411">
    <property type="entry name" value="TorD-like_sf"/>
</dbReference>
<dbReference type="OrthoDB" id="3172249at2"/>
<dbReference type="PANTHER" id="PTHR34227">
    <property type="entry name" value="CHAPERONE PROTEIN YCDY"/>
    <property type="match status" value="1"/>
</dbReference>
<keyword evidence="1" id="KW-0143">Chaperone</keyword>
<sequence length="221" mass="23802">MESKMTAERWMHRASAFELLSLAFLLPSRSLAEAVATGEYAEAAGEAFGLAAPGDERVTTAATHLAAAADGDAEATLHALRREHTRLFVGEKEPPLTPYAGVWRAQQQGQRGLLFVSETSLAIERFMTRCGVAKDLDAGQTNDPVDHIGTMAEFLQFLCLVRAEAVRAPAGAAIGTDDFDTFLAEYFAPYATWLASELGAQTRSDFFKGAALLLAVAAERF</sequence>
<comment type="caution">
    <text evidence="2">The sequence shown here is derived from an EMBL/GenBank/DDBJ whole genome shotgun (WGS) entry which is preliminary data.</text>
</comment>
<organism evidence="2 3">
    <name type="scientific">Adlercreutzia mucosicola</name>
    <dbReference type="NCBI Taxonomy" id="580026"/>
    <lineage>
        <taxon>Bacteria</taxon>
        <taxon>Bacillati</taxon>
        <taxon>Actinomycetota</taxon>
        <taxon>Coriobacteriia</taxon>
        <taxon>Eggerthellales</taxon>
        <taxon>Eggerthellaceae</taxon>
        <taxon>Adlercreutzia</taxon>
    </lineage>
</organism>
<dbReference type="PANTHER" id="PTHR34227:SF1">
    <property type="entry name" value="DIMETHYL SULFOXIDE REDUCTASE CHAPERONE-RELATED"/>
    <property type="match status" value="1"/>
</dbReference>
<dbReference type="Proteomes" id="UP000463388">
    <property type="component" value="Unassembled WGS sequence"/>
</dbReference>
<gene>
    <name evidence="2" type="ORF">GKZ27_07735</name>
</gene>
<dbReference type="RefSeq" id="WP_160346469.1">
    <property type="nucleotide sequence ID" value="NZ_WSRR01000018.1"/>
</dbReference>
<protein>
    <submittedName>
        <fullName evidence="2">Molecular chaperone TorD</fullName>
    </submittedName>
</protein>
<proteinExistence type="predicted"/>
<evidence type="ECO:0000313" key="3">
    <source>
        <dbReference type="Proteomes" id="UP000463388"/>
    </source>
</evidence>
<reference evidence="2 3" key="1">
    <citation type="submission" date="2019-12" db="EMBL/GenBank/DDBJ databases">
        <title>Microbes associate with the intestines of laboratory mice.</title>
        <authorList>
            <person name="Navarre W."/>
            <person name="Wong E."/>
        </authorList>
    </citation>
    <scope>NUCLEOTIDE SEQUENCE [LARGE SCALE GENOMIC DNA]</scope>
    <source>
        <strain evidence="2 3">NM66_B29</strain>
    </source>
</reference>
<keyword evidence="3" id="KW-1185">Reference proteome</keyword>
<accession>A0A6N8JN15</accession>
<evidence type="ECO:0000313" key="2">
    <source>
        <dbReference type="EMBL" id="MVX61343.1"/>
    </source>
</evidence>
<dbReference type="AlphaFoldDB" id="A0A6N8JN15"/>